<dbReference type="InterPro" id="IPR029063">
    <property type="entry name" value="SAM-dependent_MTases_sf"/>
</dbReference>
<dbReference type="Proteomes" id="UP000315677">
    <property type="component" value="Unassembled WGS sequence"/>
</dbReference>
<evidence type="ECO:0000259" key="1">
    <source>
        <dbReference type="Pfam" id="PF08241"/>
    </source>
</evidence>
<dbReference type="EMBL" id="VFPA01000002">
    <property type="protein sequence ID" value="TQM11821.1"/>
    <property type="molecule type" value="Genomic_DNA"/>
</dbReference>
<gene>
    <name evidence="2" type="ORF">FB558_4393</name>
</gene>
<keyword evidence="2" id="KW-0830">Ubiquinone</keyword>
<dbReference type="GO" id="GO:0032259">
    <property type="term" value="P:methylation"/>
    <property type="evidence" value="ECO:0007669"/>
    <property type="project" value="UniProtKB-KW"/>
</dbReference>
<comment type="caution">
    <text evidence="2">The sequence shown here is derived from an EMBL/GenBank/DDBJ whole genome shotgun (WGS) entry which is preliminary data.</text>
</comment>
<protein>
    <submittedName>
        <fullName evidence="2">3-demethylubiquinone-9 3-methyltransferase</fullName>
    </submittedName>
</protein>
<proteinExistence type="predicted"/>
<name>A0A543DR69_9PSEU</name>
<keyword evidence="2" id="KW-0808">Transferase</keyword>
<evidence type="ECO:0000313" key="3">
    <source>
        <dbReference type="Proteomes" id="UP000315677"/>
    </source>
</evidence>
<dbReference type="InterPro" id="IPR013216">
    <property type="entry name" value="Methyltransf_11"/>
</dbReference>
<dbReference type="Pfam" id="PF08241">
    <property type="entry name" value="Methyltransf_11"/>
    <property type="match status" value="1"/>
</dbReference>
<dbReference type="Gene3D" id="3.40.50.150">
    <property type="entry name" value="Vaccinia Virus protein VP39"/>
    <property type="match status" value="1"/>
</dbReference>
<dbReference type="GO" id="GO:0008757">
    <property type="term" value="F:S-adenosylmethionine-dependent methyltransferase activity"/>
    <property type="evidence" value="ECO:0007669"/>
    <property type="project" value="InterPro"/>
</dbReference>
<evidence type="ECO:0000313" key="2">
    <source>
        <dbReference type="EMBL" id="TQM11821.1"/>
    </source>
</evidence>
<sequence length="253" mass="26817">MPARIALDSPGAVDGRHIRAVTFQPVRMQYVRRTLERTGLEPGGAPAVVVGSTRGELARGLAALGMEVTALDPAPAATRLAQDADGSGAIHYRTAAAEDLGTLPDAAFAFAYYADTFEITADLPAVIGHAARILRPGGLLVYDTVARTPLSRLVYLGAFQTLPPTRIMPSGRYRAERLRPPAEVADVLSAAGLRVDDVCGFRPRSIGALVRAVLARKSGRLRDEDLASAVEFLLDPGHAPPVTYFGAARKPGR</sequence>
<accession>A0A543DR69</accession>
<keyword evidence="3" id="KW-1185">Reference proteome</keyword>
<dbReference type="SUPFAM" id="SSF53335">
    <property type="entry name" value="S-adenosyl-L-methionine-dependent methyltransferases"/>
    <property type="match status" value="1"/>
</dbReference>
<organism evidence="2 3">
    <name type="scientific">Pseudonocardia kunmingensis</name>
    <dbReference type="NCBI Taxonomy" id="630975"/>
    <lineage>
        <taxon>Bacteria</taxon>
        <taxon>Bacillati</taxon>
        <taxon>Actinomycetota</taxon>
        <taxon>Actinomycetes</taxon>
        <taxon>Pseudonocardiales</taxon>
        <taxon>Pseudonocardiaceae</taxon>
        <taxon>Pseudonocardia</taxon>
    </lineage>
</organism>
<dbReference type="AlphaFoldDB" id="A0A543DR69"/>
<reference evidence="2 3" key="1">
    <citation type="submission" date="2019-06" db="EMBL/GenBank/DDBJ databases">
        <title>Sequencing the genomes of 1000 actinobacteria strains.</title>
        <authorList>
            <person name="Klenk H.-P."/>
        </authorList>
    </citation>
    <scope>NUCLEOTIDE SEQUENCE [LARGE SCALE GENOMIC DNA]</scope>
    <source>
        <strain evidence="2 3">DSM 45301</strain>
    </source>
</reference>
<keyword evidence="2" id="KW-0489">Methyltransferase</keyword>
<feature type="domain" description="Methyltransferase type 11" evidence="1">
    <location>
        <begin position="50"/>
        <end position="141"/>
    </location>
</feature>
<dbReference type="RefSeq" id="WP_211366723.1">
    <property type="nucleotide sequence ID" value="NZ_VFPA01000002.1"/>
</dbReference>